<dbReference type="AlphaFoldDB" id="A0A1X7A9D4"/>
<gene>
    <name evidence="2" type="ORF">ROA7450_04153</name>
</gene>
<proteinExistence type="predicted"/>
<sequence length="89" mass="9833">MTGAERVRLAFLNAEPLFAPAPTDERPPSVPRPIKESQKSRESQVATLVAGLSQDQRDAFEERAAIMEFDGGYSRALAEYLARRVIVGE</sequence>
<dbReference type="EMBL" id="FWFX01000024">
    <property type="protein sequence ID" value="SLN73613.1"/>
    <property type="molecule type" value="Genomic_DNA"/>
</dbReference>
<organism evidence="2 3">
    <name type="scientific">Roseovarius albus</name>
    <dbReference type="NCBI Taxonomy" id="1247867"/>
    <lineage>
        <taxon>Bacteria</taxon>
        <taxon>Pseudomonadati</taxon>
        <taxon>Pseudomonadota</taxon>
        <taxon>Alphaproteobacteria</taxon>
        <taxon>Rhodobacterales</taxon>
        <taxon>Roseobacteraceae</taxon>
        <taxon>Roseovarius</taxon>
    </lineage>
</organism>
<dbReference type="Proteomes" id="UP000193061">
    <property type="component" value="Unassembled WGS sequence"/>
</dbReference>
<protein>
    <submittedName>
        <fullName evidence="2">Uncharacterized protein</fullName>
    </submittedName>
</protein>
<feature type="region of interest" description="Disordered" evidence="1">
    <location>
        <begin position="18"/>
        <end position="43"/>
    </location>
</feature>
<keyword evidence="3" id="KW-1185">Reference proteome</keyword>
<evidence type="ECO:0000313" key="3">
    <source>
        <dbReference type="Proteomes" id="UP000193061"/>
    </source>
</evidence>
<name>A0A1X7A9D4_9RHOB</name>
<reference evidence="2 3" key="1">
    <citation type="submission" date="2017-03" db="EMBL/GenBank/DDBJ databases">
        <authorList>
            <person name="Afonso C.L."/>
            <person name="Miller P.J."/>
            <person name="Scott M.A."/>
            <person name="Spackman E."/>
            <person name="Goraichik I."/>
            <person name="Dimitrov K.M."/>
            <person name="Suarez D.L."/>
            <person name="Swayne D.E."/>
        </authorList>
    </citation>
    <scope>NUCLEOTIDE SEQUENCE [LARGE SCALE GENOMIC DNA]</scope>
    <source>
        <strain evidence="2 3">CECT 7450</strain>
    </source>
</reference>
<feature type="compositionally biased region" description="Basic and acidic residues" evidence="1">
    <location>
        <begin position="23"/>
        <end position="42"/>
    </location>
</feature>
<evidence type="ECO:0000256" key="1">
    <source>
        <dbReference type="SAM" id="MobiDB-lite"/>
    </source>
</evidence>
<evidence type="ECO:0000313" key="2">
    <source>
        <dbReference type="EMBL" id="SLN73613.1"/>
    </source>
</evidence>
<accession>A0A1X7A9D4</accession>